<dbReference type="Gene3D" id="3.40.50.1110">
    <property type="entry name" value="SGNH hydrolase"/>
    <property type="match status" value="1"/>
</dbReference>
<evidence type="ECO:0000313" key="3">
    <source>
        <dbReference type="Proteomes" id="UP001139157"/>
    </source>
</evidence>
<comment type="caution">
    <text evidence="2">The sequence shown here is derived from an EMBL/GenBank/DDBJ whole genome shotgun (WGS) entry which is preliminary data.</text>
</comment>
<dbReference type="GO" id="GO:0016787">
    <property type="term" value="F:hydrolase activity"/>
    <property type="evidence" value="ECO:0007669"/>
    <property type="project" value="UniProtKB-KW"/>
</dbReference>
<accession>A0A9X2E8C2</accession>
<name>A0A9X2E8C2_9NOCA</name>
<keyword evidence="2" id="KW-0378">Hydrolase</keyword>
<feature type="domain" description="SGNH hydrolase-type esterase" evidence="1">
    <location>
        <begin position="223"/>
        <end position="399"/>
    </location>
</feature>
<dbReference type="InterPro" id="IPR013830">
    <property type="entry name" value="SGNH_hydro"/>
</dbReference>
<proteinExistence type="predicted"/>
<organism evidence="2 3">
    <name type="scientific">Nocardia pulmonis</name>
    <dbReference type="NCBI Taxonomy" id="2951408"/>
    <lineage>
        <taxon>Bacteria</taxon>
        <taxon>Bacillati</taxon>
        <taxon>Actinomycetota</taxon>
        <taxon>Actinomycetes</taxon>
        <taxon>Mycobacteriales</taxon>
        <taxon>Nocardiaceae</taxon>
        <taxon>Nocardia</taxon>
    </lineage>
</organism>
<evidence type="ECO:0000313" key="2">
    <source>
        <dbReference type="EMBL" id="MCM6774978.1"/>
    </source>
</evidence>
<dbReference type="RefSeq" id="WP_251912894.1">
    <property type="nucleotide sequence ID" value="NZ_JAMRXG010000006.1"/>
</dbReference>
<dbReference type="SUPFAM" id="SSF52266">
    <property type="entry name" value="SGNH hydrolase"/>
    <property type="match status" value="1"/>
</dbReference>
<dbReference type="Pfam" id="PF13472">
    <property type="entry name" value="Lipase_GDSL_2"/>
    <property type="match status" value="1"/>
</dbReference>
<dbReference type="EMBL" id="JAMRXG010000006">
    <property type="protein sequence ID" value="MCM6774978.1"/>
    <property type="molecule type" value="Genomic_DNA"/>
</dbReference>
<dbReference type="AlphaFoldDB" id="A0A9X2E8C2"/>
<dbReference type="CDD" id="cd00229">
    <property type="entry name" value="SGNH_hydrolase"/>
    <property type="match status" value="1"/>
</dbReference>
<reference evidence="2" key="1">
    <citation type="submission" date="2022-06" db="EMBL/GenBank/DDBJ databases">
        <title>Novel species in genus nocardia.</title>
        <authorList>
            <person name="Li F."/>
        </authorList>
    </citation>
    <scope>NUCLEOTIDE SEQUENCE</scope>
    <source>
        <strain evidence="2">CDC141</strain>
    </source>
</reference>
<dbReference type="InterPro" id="IPR036514">
    <property type="entry name" value="SGNH_hydro_sf"/>
</dbReference>
<sequence length="413" mass="44500">MASKLPLVMSSGVVRELADTDTLYDQQLYTPKRSMTLTHSNGGLGGTVATTLSAATAGSYRFVVKLPVDVTRWRIKLRNQEYTAGSKTSATLKKLVVGRHARATSGTWLETGDFQSSTATTIVSTDQTIPGTTSWYTSPWVSVATGFASTDLFTAGTEFLVGIGYTFASLTSLQTGAGRGWHWTNSTSGTDPTVAGSGATQQYIPFDWVIEYDCATRKKVCVVVGDSISEGITGSNAALSSTSLWRNAVEMWAARTNRIIVNLSLAGVGYVHFATTPATNYLWTRRDITAHPVDEVILSAGSNDWNQASRTLANMQADVTTIVNYIQTTLGLSPKFYLATNLARGATGDSVRLSFNEWISQQPTFCSEVIDWDGATRGTTAQNLVDQYTPDSIHPSWLGNIALRDALLAVLPA</sequence>
<keyword evidence="3" id="KW-1185">Reference proteome</keyword>
<protein>
    <submittedName>
        <fullName evidence="2">SGNH/GDSL hydrolase family protein</fullName>
    </submittedName>
</protein>
<gene>
    <name evidence="2" type="ORF">NDR86_15995</name>
</gene>
<dbReference type="Proteomes" id="UP001139157">
    <property type="component" value="Unassembled WGS sequence"/>
</dbReference>
<evidence type="ECO:0000259" key="1">
    <source>
        <dbReference type="Pfam" id="PF13472"/>
    </source>
</evidence>